<evidence type="ECO:0000256" key="7">
    <source>
        <dbReference type="SAM" id="MobiDB-lite"/>
    </source>
</evidence>
<organism evidence="11 12">
    <name type="scientific">Brevibacterium casei</name>
    <dbReference type="NCBI Taxonomy" id="33889"/>
    <lineage>
        <taxon>Bacteria</taxon>
        <taxon>Bacillati</taxon>
        <taxon>Actinomycetota</taxon>
        <taxon>Actinomycetes</taxon>
        <taxon>Micrococcales</taxon>
        <taxon>Brevibacteriaceae</taxon>
        <taxon>Brevibacterium</taxon>
    </lineage>
</organism>
<dbReference type="SUPFAM" id="SSF52540">
    <property type="entry name" value="P-loop containing nucleoside triphosphate hydrolases"/>
    <property type="match status" value="1"/>
</dbReference>
<evidence type="ECO:0000256" key="5">
    <source>
        <dbReference type="ARBA" id="ARBA00022989"/>
    </source>
</evidence>
<dbReference type="EC" id="3.4.22.-" evidence="11"/>
<dbReference type="SMART" id="SM00382">
    <property type="entry name" value="AAA"/>
    <property type="match status" value="1"/>
</dbReference>
<feature type="transmembrane region" description="Helical" evidence="8">
    <location>
        <begin position="226"/>
        <end position="249"/>
    </location>
</feature>
<dbReference type="Proteomes" id="UP000386281">
    <property type="component" value="Unassembled WGS sequence"/>
</dbReference>
<dbReference type="EMBL" id="CAACXN010000015">
    <property type="protein sequence ID" value="VEW14660.1"/>
    <property type="molecule type" value="Genomic_DNA"/>
</dbReference>
<dbReference type="GO" id="GO:0034040">
    <property type="term" value="F:ATPase-coupled lipid transmembrane transporter activity"/>
    <property type="evidence" value="ECO:0007669"/>
    <property type="project" value="TreeGrafter"/>
</dbReference>
<dbReference type="Gene3D" id="1.20.1560.10">
    <property type="entry name" value="ABC transporter type 1, transmembrane domain"/>
    <property type="match status" value="1"/>
</dbReference>
<evidence type="ECO:0000313" key="12">
    <source>
        <dbReference type="Proteomes" id="UP000386281"/>
    </source>
</evidence>
<feature type="region of interest" description="Disordered" evidence="7">
    <location>
        <begin position="505"/>
        <end position="529"/>
    </location>
</feature>
<protein>
    <submittedName>
        <fullName evidence="10">ATP-binding cassette domain-containing protein</fullName>
    </submittedName>
    <submittedName>
        <fullName evidence="11">Lactococcin-G-processing and transport ATP-binding protein LagD</fullName>
        <ecNumber evidence="11">3.4.22.-</ecNumber>
    </submittedName>
</protein>
<dbReference type="EMBL" id="CP065682">
    <property type="protein sequence ID" value="QPS34927.1"/>
    <property type="molecule type" value="Genomic_DNA"/>
</dbReference>
<comment type="subcellular location">
    <subcellularLocation>
        <location evidence="1">Cell membrane</location>
        <topology evidence="1">Multi-pass membrane protein</topology>
    </subcellularLocation>
</comment>
<dbReference type="InterPro" id="IPR003593">
    <property type="entry name" value="AAA+_ATPase"/>
</dbReference>
<evidence type="ECO:0000256" key="8">
    <source>
        <dbReference type="SAM" id="Phobius"/>
    </source>
</evidence>
<gene>
    <name evidence="11" type="primary">lagD</name>
    <name evidence="10" type="ORF">I6G59_06355</name>
    <name evidence="11" type="ORF">NCTC12391_02809</name>
</gene>
<dbReference type="InterPro" id="IPR003439">
    <property type="entry name" value="ABC_transporter-like_ATP-bd"/>
</dbReference>
<evidence type="ECO:0000256" key="3">
    <source>
        <dbReference type="ARBA" id="ARBA00022741"/>
    </source>
</evidence>
<dbReference type="GO" id="GO:0005886">
    <property type="term" value="C:plasma membrane"/>
    <property type="evidence" value="ECO:0007669"/>
    <property type="project" value="UniProtKB-SubCell"/>
</dbReference>
<feature type="transmembrane region" description="Helical" evidence="8">
    <location>
        <begin position="149"/>
        <end position="167"/>
    </location>
</feature>
<dbReference type="InterPro" id="IPR039421">
    <property type="entry name" value="Type_1_exporter"/>
</dbReference>
<dbReference type="Proteomes" id="UP000594979">
    <property type="component" value="Chromosome"/>
</dbReference>
<name>A0A449DAU1_9MICO</name>
<dbReference type="RefSeq" id="WP_141236307.1">
    <property type="nucleotide sequence ID" value="NZ_CAACXN010000015.1"/>
</dbReference>
<evidence type="ECO:0000256" key="2">
    <source>
        <dbReference type="ARBA" id="ARBA00022692"/>
    </source>
</evidence>
<evidence type="ECO:0000259" key="9">
    <source>
        <dbReference type="PROSITE" id="PS50893"/>
    </source>
</evidence>
<dbReference type="PROSITE" id="PS50893">
    <property type="entry name" value="ABC_TRANSPORTER_2"/>
    <property type="match status" value="1"/>
</dbReference>
<reference evidence="10 13" key="2">
    <citation type="submission" date="2020-12" db="EMBL/GenBank/DDBJ databases">
        <title>FDA dAtabase for Regulatory Grade micrObial Sequences (FDA-ARGOS): Supporting development and validation of Infectious Disease Dx tests.</title>
        <authorList>
            <person name="Sproer C."/>
            <person name="Gronow S."/>
            <person name="Severitt S."/>
            <person name="Schroder I."/>
            <person name="Tallon L."/>
            <person name="Sadzewicz L."/>
            <person name="Zhao X."/>
            <person name="Boylan J."/>
            <person name="Ott S."/>
            <person name="Bowen H."/>
            <person name="Vavikolanu K."/>
            <person name="Mehta A."/>
            <person name="Aluvathingal J."/>
            <person name="Nadendla S."/>
            <person name="Lowell S."/>
            <person name="Myers T."/>
            <person name="Yan Y."/>
            <person name="Sichtig H."/>
        </authorList>
    </citation>
    <scope>NUCLEOTIDE SEQUENCE [LARGE SCALE GENOMIC DNA]</scope>
    <source>
        <strain evidence="10 13">FDAARGOS_902</strain>
    </source>
</reference>
<feature type="domain" description="ABC transporter" evidence="9">
    <location>
        <begin position="303"/>
        <end position="528"/>
    </location>
</feature>
<evidence type="ECO:0000313" key="13">
    <source>
        <dbReference type="Proteomes" id="UP000594979"/>
    </source>
</evidence>
<keyword evidence="5 8" id="KW-1133">Transmembrane helix</keyword>
<evidence type="ECO:0000256" key="4">
    <source>
        <dbReference type="ARBA" id="ARBA00022840"/>
    </source>
</evidence>
<dbReference type="PANTHER" id="PTHR24221">
    <property type="entry name" value="ATP-BINDING CASSETTE SUB-FAMILY B"/>
    <property type="match status" value="1"/>
</dbReference>
<dbReference type="Pfam" id="PF00005">
    <property type="entry name" value="ABC_tran"/>
    <property type="match status" value="1"/>
</dbReference>
<accession>A0A449DAU1</accession>
<dbReference type="KEGG" id="bcau:I6G59_06355"/>
<keyword evidence="11" id="KW-0378">Hydrolase</keyword>
<keyword evidence="4 11" id="KW-0067">ATP-binding</keyword>
<dbReference type="GO" id="GO:0016887">
    <property type="term" value="F:ATP hydrolysis activity"/>
    <property type="evidence" value="ECO:0007669"/>
    <property type="project" value="InterPro"/>
</dbReference>
<dbReference type="PANTHER" id="PTHR24221:SF654">
    <property type="entry name" value="ATP-BINDING CASSETTE SUB-FAMILY B MEMBER 6"/>
    <property type="match status" value="1"/>
</dbReference>
<evidence type="ECO:0000313" key="10">
    <source>
        <dbReference type="EMBL" id="QPS34927.1"/>
    </source>
</evidence>
<feature type="transmembrane region" description="Helical" evidence="8">
    <location>
        <begin position="255"/>
        <end position="282"/>
    </location>
</feature>
<feature type="transmembrane region" description="Helical" evidence="8">
    <location>
        <begin position="123"/>
        <end position="143"/>
    </location>
</feature>
<evidence type="ECO:0000313" key="11">
    <source>
        <dbReference type="EMBL" id="VEW14660.1"/>
    </source>
</evidence>
<dbReference type="Gene3D" id="3.40.50.300">
    <property type="entry name" value="P-loop containing nucleotide triphosphate hydrolases"/>
    <property type="match status" value="1"/>
</dbReference>
<keyword evidence="2 8" id="KW-0812">Transmembrane</keyword>
<evidence type="ECO:0000256" key="1">
    <source>
        <dbReference type="ARBA" id="ARBA00004651"/>
    </source>
</evidence>
<dbReference type="GO" id="GO:0005524">
    <property type="term" value="F:ATP binding"/>
    <property type="evidence" value="ECO:0007669"/>
    <property type="project" value="UniProtKB-KW"/>
</dbReference>
<dbReference type="InterPro" id="IPR036640">
    <property type="entry name" value="ABC1_TM_sf"/>
</dbReference>
<reference evidence="11 12" key="1">
    <citation type="submission" date="2019-02" db="EMBL/GenBank/DDBJ databases">
        <authorList>
            <consortium name="Pathogen Informatics"/>
        </authorList>
    </citation>
    <scope>NUCLEOTIDE SEQUENCE [LARGE SCALE GENOMIC DNA]</scope>
    <source>
        <strain evidence="11 12">3012STDY7078520</strain>
    </source>
</reference>
<dbReference type="AlphaFoldDB" id="A0A449DAU1"/>
<dbReference type="SUPFAM" id="SSF90123">
    <property type="entry name" value="ABC transporter transmembrane region"/>
    <property type="match status" value="1"/>
</dbReference>
<proteinExistence type="predicted"/>
<sequence>MRNRPRRHVLALTVAVAAELCSLGLLAVSGWYLAACALAGLGLLATFSYPTPSGIVRLLALGRIGAGYGQNVLLHRAALADTTRDRLRVFDDLAAAGARPVDDRTVDRLLTEAQVEGERVLRVTAPLVVTVSAILTAVVVILLTSPLAVIPLVIGAVTLFAFALVPAESDPGRGRLRAEVLASMDAAPELESLGAAPLLRARILDQLDDLTAAEQRRDSRQLRRQVVATLAGGLAFGAVIVVSAATIGIGDLVEVPLFVMIVCLAFGVVERTVAISAIVPHLERLRGHRARRGSDPSRVPVPPPPVDVAADGTITLGTGTGSATLLTIPPRESAAIIGPSGAGKSTLLTSIAEAVRGAGTATAAERTAAVPSVAHVADDEFLFTGTIAANLRLGAPTELTPADLTGVLTALGLDVDITPDTRTGIGGRALSRGETRRLVIARAVLTAPDVLLVDEPDLGLDTDTFVRMLEFIRTRLPAATIIVAAHRSPPGVEFVLDLSRSEAAGTRVPADADVPPCTDGPTDDPRPGQ</sequence>
<keyword evidence="3" id="KW-0547">Nucleotide-binding</keyword>
<evidence type="ECO:0000256" key="6">
    <source>
        <dbReference type="ARBA" id="ARBA00023136"/>
    </source>
</evidence>
<dbReference type="InterPro" id="IPR027417">
    <property type="entry name" value="P-loop_NTPase"/>
</dbReference>
<keyword evidence="6 8" id="KW-0472">Membrane</keyword>